<dbReference type="GO" id="GO:0016887">
    <property type="term" value="F:ATP hydrolysis activity"/>
    <property type="evidence" value="ECO:0007669"/>
    <property type="project" value="InterPro"/>
</dbReference>
<dbReference type="PROSITE" id="PS50893">
    <property type="entry name" value="ABC_TRANSPORTER_2"/>
    <property type="match status" value="1"/>
</dbReference>
<proteinExistence type="predicted"/>
<sequence length="372" mass="41997">MASLKLKNMYKRYSGGVTAVNDFNLDIEHNEFIVFVGPSGCGKTTTLRMIAGLEEITEGELYIGDKLMNDVAPKDRDIAMVFQNYALYPHMTVFDNMAFGLKLRKTPKDEIKKRVHEAAKILDIEHLLDRKPKALSGGQRQRVALGRAIVREPKVFLMDEPLSNLDAKLRVQMRTEIGRLHHRLNTTFIYVTHDQTEALTMGTRIVVMKDGYIQQVDTPTALYDRPNNMFVATFIGSPQMNIITAKLEKQGNDLHLLFGKNDIKLPEGKAKKLEGTDYIGKEVLVGVRPEHIRDEAMYLESMPESVIESKVDLVEMLGAETYLYLVVEGAMATVTARVNARSKTRTGDVIKVAIDANKIHLFDKETERTIIN</sequence>
<protein>
    <submittedName>
        <fullName evidence="5">Multiple sugar transport system ATP-binding protein</fullName>
    </submittedName>
</protein>
<dbReference type="InterPro" id="IPR012340">
    <property type="entry name" value="NA-bd_OB-fold"/>
</dbReference>
<dbReference type="Proteomes" id="UP000248132">
    <property type="component" value="Unassembled WGS sequence"/>
</dbReference>
<dbReference type="Gene3D" id="3.40.50.300">
    <property type="entry name" value="P-loop containing nucleotide triphosphate hydrolases"/>
    <property type="match status" value="1"/>
</dbReference>
<dbReference type="SUPFAM" id="SSF52540">
    <property type="entry name" value="P-loop containing nucleoside triphosphate hydrolases"/>
    <property type="match status" value="1"/>
</dbReference>
<feature type="domain" description="ABC transporter" evidence="4">
    <location>
        <begin position="4"/>
        <end position="235"/>
    </location>
</feature>
<dbReference type="Pfam" id="PF00005">
    <property type="entry name" value="ABC_tran"/>
    <property type="match status" value="1"/>
</dbReference>
<dbReference type="InterPro" id="IPR027417">
    <property type="entry name" value="P-loop_NTPase"/>
</dbReference>
<dbReference type="SMART" id="SM00382">
    <property type="entry name" value="AAA"/>
    <property type="match status" value="1"/>
</dbReference>
<gene>
    <name evidence="5" type="ORF">LY28_01518</name>
</gene>
<dbReference type="PANTHER" id="PTHR43875:SF1">
    <property type="entry name" value="OSMOPROTECTIVE COMPOUNDS UPTAKE ATP-BINDING PROTEIN GGTA"/>
    <property type="match status" value="1"/>
</dbReference>
<dbReference type="GO" id="GO:0055052">
    <property type="term" value="C:ATP-binding cassette (ABC) transporter complex, substrate-binding subunit-containing"/>
    <property type="evidence" value="ECO:0007669"/>
    <property type="project" value="TreeGrafter"/>
</dbReference>
<dbReference type="Gene3D" id="2.40.50.140">
    <property type="entry name" value="Nucleic acid-binding proteins"/>
    <property type="match status" value="1"/>
</dbReference>
<dbReference type="RefSeq" id="WP_110461565.1">
    <property type="nucleotide sequence ID" value="NZ_QKMR01000007.1"/>
</dbReference>
<evidence type="ECO:0000256" key="3">
    <source>
        <dbReference type="ARBA" id="ARBA00022840"/>
    </source>
</evidence>
<dbReference type="InterPro" id="IPR017871">
    <property type="entry name" value="ABC_transporter-like_CS"/>
</dbReference>
<dbReference type="InterPro" id="IPR005116">
    <property type="entry name" value="Transp-assoc_OB_typ1"/>
</dbReference>
<dbReference type="CDD" id="cd03301">
    <property type="entry name" value="ABC_MalK_N"/>
    <property type="match status" value="1"/>
</dbReference>
<evidence type="ECO:0000259" key="4">
    <source>
        <dbReference type="PROSITE" id="PS50893"/>
    </source>
</evidence>
<dbReference type="InterPro" id="IPR040582">
    <property type="entry name" value="OB_MalK-like"/>
</dbReference>
<dbReference type="GO" id="GO:0140359">
    <property type="term" value="F:ABC-type transporter activity"/>
    <property type="evidence" value="ECO:0007669"/>
    <property type="project" value="InterPro"/>
</dbReference>
<dbReference type="EMBL" id="QKMR01000007">
    <property type="protein sequence ID" value="PYG88182.1"/>
    <property type="molecule type" value="Genomic_DNA"/>
</dbReference>
<evidence type="ECO:0000313" key="6">
    <source>
        <dbReference type="Proteomes" id="UP000248132"/>
    </source>
</evidence>
<keyword evidence="6" id="KW-1185">Reference proteome</keyword>
<dbReference type="OrthoDB" id="9802264at2"/>
<dbReference type="GO" id="GO:0008643">
    <property type="term" value="P:carbohydrate transport"/>
    <property type="evidence" value="ECO:0007669"/>
    <property type="project" value="InterPro"/>
</dbReference>
<evidence type="ECO:0000313" key="5">
    <source>
        <dbReference type="EMBL" id="PYG88182.1"/>
    </source>
</evidence>
<keyword evidence="2" id="KW-0547">Nucleotide-binding</keyword>
<dbReference type="PROSITE" id="PS00211">
    <property type="entry name" value="ABC_TRANSPORTER_1"/>
    <property type="match status" value="1"/>
</dbReference>
<keyword evidence="5" id="KW-0762">Sugar transport</keyword>
<dbReference type="AlphaFoldDB" id="A0A318XQL8"/>
<dbReference type="PANTHER" id="PTHR43875">
    <property type="entry name" value="MALTODEXTRIN IMPORT ATP-BINDING PROTEIN MSMX"/>
    <property type="match status" value="1"/>
</dbReference>
<dbReference type="Gene3D" id="2.40.50.100">
    <property type="match status" value="1"/>
</dbReference>
<dbReference type="GO" id="GO:0005524">
    <property type="term" value="F:ATP binding"/>
    <property type="evidence" value="ECO:0007669"/>
    <property type="project" value="UniProtKB-KW"/>
</dbReference>
<comment type="caution">
    <text evidence="5">The sequence shown here is derived from an EMBL/GenBank/DDBJ whole genome shotgun (WGS) entry which is preliminary data.</text>
</comment>
<organism evidence="5 6">
    <name type="scientific">Ruminiclostridium sufflavum DSM 19573</name>
    <dbReference type="NCBI Taxonomy" id="1121337"/>
    <lineage>
        <taxon>Bacteria</taxon>
        <taxon>Bacillati</taxon>
        <taxon>Bacillota</taxon>
        <taxon>Clostridia</taxon>
        <taxon>Eubacteriales</taxon>
        <taxon>Oscillospiraceae</taxon>
        <taxon>Ruminiclostridium</taxon>
    </lineage>
</organism>
<evidence type="ECO:0000256" key="1">
    <source>
        <dbReference type="ARBA" id="ARBA00022448"/>
    </source>
</evidence>
<evidence type="ECO:0000256" key="2">
    <source>
        <dbReference type="ARBA" id="ARBA00022741"/>
    </source>
</evidence>
<keyword evidence="1" id="KW-0813">Transport</keyword>
<dbReference type="InterPro" id="IPR003439">
    <property type="entry name" value="ABC_transporter-like_ATP-bd"/>
</dbReference>
<dbReference type="SUPFAM" id="SSF50331">
    <property type="entry name" value="MOP-like"/>
    <property type="match status" value="1"/>
</dbReference>
<dbReference type="InterPro" id="IPR003593">
    <property type="entry name" value="AAA+_ATPase"/>
</dbReference>
<dbReference type="InterPro" id="IPR047641">
    <property type="entry name" value="ABC_transpr_MalK/UgpC-like"/>
</dbReference>
<name>A0A318XQL8_9FIRM</name>
<dbReference type="FunFam" id="3.40.50.300:FF:000042">
    <property type="entry name" value="Maltose/maltodextrin ABC transporter, ATP-binding protein"/>
    <property type="match status" value="1"/>
</dbReference>
<dbReference type="InterPro" id="IPR015855">
    <property type="entry name" value="ABC_transpr_MalK-like"/>
</dbReference>
<dbReference type="Pfam" id="PF17912">
    <property type="entry name" value="OB_MalK"/>
    <property type="match status" value="1"/>
</dbReference>
<dbReference type="InterPro" id="IPR008995">
    <property type="entry name" value="Mo/tungstate-bd_C_term_dom"/>
</dbReference>
<keyword evidence="3 5" id="KW-0067">ATP-binding</keyword>
<accession>A0A318XQL8</accession>
<dbReference type="Pfam" id="PF03459">
    <property type="entry name" value="TOBE"/>
    <property type="match status" value="1"/>
</dbReference>
<reference evidence="5 6" key="1">
    <citation type="submission" date="2018-06" db="EMBL/GenBank/DDBJ databases">
        <title>Genomic Encyclopedia of Type Strains, Phase I: the one thousand microbial genomes (KMG-I) project.</title>
        <authorList>
            <person name="Kyrpides N."/>
        </authorList>
    </citation>
    <scope>NUCLEOTIDE SEQUENCE [LARGE SCALE GENOMIC DNA]</scope>
    <source>
        <strain evidence="5 6">DSM 19573</strain>
    </source>
</reference>
<dbReference type="NCBIfam" id="NF008653">
    <property type="entry name" value="PRK11650.1"/>
    <property type="match status" value="1"/>
</dbReference>